<dbReference type="PANTHER" id="PTHR34986:SF1">
    <property type="entry name" value="PROTEIN YIAL"/>
    <property type="match status" value="1"/>
</dbReference>
<gene>
    <name evidence="1" type="ORF">IAB06_04805</name>
</gene>
<dbReference type="Pfam" id="PF04074">
    <property type="entry name" value="DUF386"/>
    <property type="match status" value="1"/>
</dbReference>
<proteinExistence type="predicted"/>
<comment type="caution">
    <text evidence="1">The sequence shown here is derived from an EMBL/GenBank/DDBJ whole genome shotgun (WGS) entry which is preliminary data.</text>
</comment>
<dbReference type="PANTHER" id="PTHR34986">
    <property type="entry name" value="EVOLVED BETA-GALACTOSIDASE SUBUNIT BETA"/>
    <property type="match status" value="1"/>
</dbReference>
<reference evidence="1" key="1">
    <citation type="submission" date="2020-10" db="EMBL/GenBank/DDBJ databases">
        <authorList>
            <person name="Gilroy R."/>
        </authorList>
    </citation>
    <scope>NUCLEOTIDE SEQUENCE</scope>
    <source>
        <strain evidence="1">CHK160-1198</strain>
    </source>
</reference>
<organism evidence="1 2">
    <name type="scientific">Candidatus Avacidaminococcus intestinavium</name>
    <dbReference type="NCBI Taxonomy" id="2840684"/>
    <lineage>
        <taxon>Bacteria</taxon>
        <taxon>Bacillati</taxon>
        <taxon>Bacillota</taxon>
        <taxon>Negativicutes</taxon>
        <taxon>Acidaminococcales</taxon>
        <taxon>Acidaminococcaceae</taxon>
        <taxon>Acidaminococcaceae incertae sedis</taxon>
        <taxon>Candidatus Avacidaminococcus</taxon>
    </lineage>
</organism>
<accession>A0A9D1SL16</accession>
<evidence type="ECO:0000313" key="2">
    <source>
        <dbReference type="Proteomes" id="UP000824099"/>
    </source>
</evidence>
<dbReference type="GO" id="GO:0005829">
    <property type="term" value="C:cytosol"/>
    <property type="evidence" value="ECO:0007669"/>
    <property type="project" value="TreeGrafter"/>
</dbReference>
<protein>
    <submittedName>
        <fullName evidence="1">YhcH/YjgK/YiaL family protein</fullName>
    </submittedName>
</protein>
<dbReference type="InterPro" id="IPR037012">
    <property type="entry name" value="NanQ/TabA/YiaL_sf"/>
</dbReference>
<dbReference type="EMBL" id="DVNI01000074">
    <property type="protein sequence ID" value="HIU64339.1"/>
    <property type="molecule type" value="Genomic_DNA"/>
</dbReference>
<name>A0A9D1SL16_9FIRM</name>
<dbReference type="AlphaFoldDB" id="A0A9D1SL16"/>
<dbReference type="SUPFAM" id="SSF51197">
    <property type="entry name" value="Clavaminate synthase-like"/>
    <property type="match status" value="1"/>
</dbReference>
<dbReference type="Gene3D" id="2.60.120.370">
    <property type="entry name" value="YhcH/YjgK/YiaL"/>
    <property type="match status" value="1"/>
</dbReference>
<sequence length="156" mass="17673">MILTDINKINDLLPYVSLRLGKALAYLRDTDFSHLSDGEYEVEGREIYASVQTYETAARELKQPEAHKKYIDIQFLLKGKECIGLSPLLKSSKIVEDYSVERDLLFYENVDAERSITLKSGDLMIIFPWELHCPGCNTESGVNTVRKIVIKVKSGG</sequence>
<dbReference type="NCBIfam" id="TIGR00022">
    <property type="entry name" value="YhcH/YjgK/YiaL family protein"/>
    <property type="match status" value="1"/>
</dbReference>
<reference evidence="1" key="2">
    <citation type="journal article" date="2021" name="PeerJ">
        <title>Extensive microbial diversity within the chicken gut microbiome revealed by metagenomics and culture.</title>
        <authorList>
            <person name="Gilroy R."/>
            <person name="Ravi A."/>
            <person name="Getino M."/>
            <person name="Pursley I."/>
            <person name="Horton D.L."/>
            <person name="Alikhan N.F."/>
            <person name="Baker D."/>
            <person name="Gharbi K."/>
            <person name="Hall N."/>
            <person name="Watson M."/>
            <person name="Adriaenssens E.M."/>
            <person name="Foster-Nyarko E."/>
            <person name="Jarju S."/>
            <person name="Secka A."/>
            <person name="Antonio M."/>
            <person name="Oren A."/>
            <person name="Chaudhuri R.R."/>
            <person name="La Ragione R."/>
            <person name="Hildebrand F."/>
            <person name="Pallen M.J."/>
        </authorList>
    </citation>
    <scope>NUCLEOTIDE SEQUENCE</scope>
    <source>
        <strain evidence="1">CHK160-1198</strain>
    </source>
</reference>
<dbReference type="InterPro" id="IPR004375">
    <property type="entry name" value="NanQ/TabA/YiaL"/>
</dbReference>
<evidence type="ECO:0000313" key="1">
    <source>
        <dbReference type="EMBL" id="HIU64339.1"/>
    </source>
</evidence>
<dbReference type="Proteomes" id="UP000824099">
    <property type="component" value="Unassembled WGS sequence"/>
</dbReference>